<organism evidence="2 3">
    <name type="scientific">Panicum virgatum</name>
    <name type="common">Blackwell switchgrass</name>
    <dbReference type="NCBI Taxonomy" id="38727"/>
    <lineage>
        <taxon>Eukaryota</taxon>
        <taxon>Viridiplantae</taxon>
        <taxon>Streptophyta</taxon>
        <taxon>Embryophyta</taxon>
        <taxon>Tracheophyta</taxon>
        <taxon>Spermatophyta</taxon>
        <taxon>Magnoliopsida</taxon>
        <taxon>Liliopsida</taxon>
        <taxon>Poales</taxon>
        <taxon>Poaceae</taxon>
        <taxon>PACMAD clade</taxon>
        <taxon>Panicoideae</taxon>
        <taxon>Panicodae</taxon>
        <taxon>Paniceae</taxon>
        <taxon>Panicinae</taxon>
        <taxon>Panicum</taxon>
        <taxon>Panicum sect. Hiantes</taxon>
    </lineage>
</organism>
<protein>
    <submittedName>
        <fullName evidence="2">Uncharacterized protein</fullName>
    </submittedName>
</protein>
<proteinExistence type="predicted"/>
<feature type="signal peptide" evidence="1">
    <location>
        <begin position="1"/>
        <end position="20"/>
    </location>
</feature>
<comment type="caution">
    <text evidence="2">The sequence shown here is derived from an EMBL/GenBank/DDBJ whole genome shotgun (WGS) entry which is preliminary data.</text>
</comment>
<feature type="chain" id="PRO_5035916435" evidence="1">
    <location>
        <begin position="21"/>
        <end position="129"/>
    </location>
</feature>
<sequence length="129" mass="14924">MRSFNTPLLLWHTINHVAVCWWYEEIADDIPAHCYDDYYRGQGYKLRYPVDKNLNNDNTNSYATRTKCAVLRNLSELEAAPSIEFKEPVGRSIDAEALFHRWPPRDYDDPMCRIAYLASPPGVCPAVDL</sequence>
<dbReference type="AlphaFoldDB" id="A0A8T0SHH5"/>
<dbReference type="Proteomes" id="UP000823388">
    <property type="component" value="Chromosome 5K"/>
</dbReference>
<reference evidence="2" key="1">
    <citation type="submission" date="2020-05" db="EMBL/GenBank/DDBJ databases">
        <title>WGS assembly of Panicum virgatum.</title>
        <authorList>
            <person name="Lovell J.T."/>
            <person name="Jenkins J."/>
            <person name="Shu S."/>
            <person name="Juenger T.E."/>
            <person name="Schmutz J."/>
        </authorList>
    </citation>
    <scope>NUCLEOTIDE SEQUENCE</scope>
    <source>
        <strain evidence="2">AP13</strain>
    </source>
</reference>
<keyword evidence="1" id="KW-0732">Signal</keyword>
<gene>
    <name evidence="2" type="ORF">PVAP13_5KG402200</name>
</gene>
<evidence type="ECO:0000313" key="2">
    <source>
        <dbReference type="EMBL" id="KAG2598852.1"/>
    </source>
</evidence>
<name>A0A8T0SHH5_PANVG</name>
<accession>A0A8T0SHH5</accession>
<evidence type="ECO:0000313" key="3">
    <source>
        <dbReference type="Proteomes" id="UP000823388"/>
    </source>
</evidence>
<evidence type="ECO:0000256" key="1">
    <source>
        <dbReference type="SAM" id="SignalP"/>
    </source>
</evidence>
<keyword evidence="3" id="KW-1185">Reference proteome</keyword>
<dbReference type="EMBL" id="CM029045">
    <property type="protein sequence ID" value="KAG2598852.1"/>
    <property type="molecule type" value="Genomic_DNA"/>
</dbReference>